<reference evidence="2 3" key="1">
    <citation type="submission" date="2019-07" db="EMBL/GenBank/DDBJ databases">
        <title>Venturia inaequalis Genome Resource.</title>
        <authorList>
            <person name="Lichtner F.J."/>
        </authorList>
    </citation>
    <scope>NUCLEOTIDE SEQUENCE [LARGE SCALE GENOMIC DNA]</scope>
    <source>
        <strain evidence="2 3">DMI_063113</strain>
    </source>
</reference>
<evidence type="ECO:0000313" key="2">
    <source>
        <dbReference type="EMBL" id="KAE9968933.1"/>
    </source>
</evidence>
<proteinExistence type="predicted"/>
<evidence type="ECO:0000256" key="1">
    <source>
        <dbReference type="SAM" id="SignalP"/>
    </source>
</evidence>
<keyword evidence="1" id="KW-0732">Signal</keyword>
<dbReference type="EMBL" id="WNWR01000801">
    <property type="protein sequence ID" value="KAE9968933.1"/>
    <property type="molecule type" value="Genomic_DNA"/>
</dbReference>
<name>A0A8H3YR55_VENIN</name>
<feature type="signal peptide" evidence="1">
    <location>
        <begin position="1"/>
        <end position="18"/>
    </location>
</feature>
<keyword evidence="3" id="KW-1185">Reference proteome</keyword>
<gene>
    <name evidence="2" type="ORF">EG327_010874</name>
</gene>
<protein>
    <submittedName>
        <fullName evidence="2">Uncharacterized protein</fullName>
    </submittedName>
</protein>
<evidence type="ECO:0000313" key="3">
    <source>
        <dbReference type="Proteomes" id="UP000490939"/>
    </source>
</evidence>
<accession>A0A8H3YR55</accession>
<comment type="caution">
    <text evidence="2">The sequence shown here is derived from an EMBL/GenBank/DDBJ whole genome shotgun (WGS) entry which is preliminary data.</text>
</comment>
<sequence>MRLQTLVPAILFAQSTLAFNCCMQIRSKSGINKASNIYSSADNKLWEPSPAIDCTLVIYKDGNSCATWKSKIAVGCDLFKPVGFIGAVDGKECQI</sequence>
<feature type="chain" id="PRO_5034864094" evidence="1">
    <location>
        <begin position="19"/>
        <end position="95"/>
    </location>
</feature>
<dbReference type="AlphaFoldDB" id="A0A8H3YR55"/>
<dbReference type="Proteomes" id="UP000490939">
    <property type="component" value="Unassembled WGS sequence"/>
</dbReference>
<organism evidence="2 3">
    <name type="scientific">Venturia inaequalis</name>
    <name type="common">Apple scab fungus</name>
    <dbReference type="NCBI Taxonomy" id="5025"/>
    <lineage>
        <taxon>Eukaryota</taxon>
        <taxon>Fungi</taxon>
        <taxon>Dikarya</taxon>
        <taxon>Ascomycota</taxon>
        <taxon>Pezizomycotina</taxon>
        <taxon>Dothideomycetes</taxon>
        <taxon>Pleosporomycetidae</taxon>
        <taxon>Venturiales</taxon>
        <taxon>Venturiaceae</taxon>
        <taxon>Venturia</taxon>
    </lineage>
</organism>